<protein>
    <submittedName>
        <fullName evidence="1">Uncharacterized protein</fullName>
    </submittedName>
</protein>
<evidence type="ECO:0000313" key="1">
    <source>
        <dbReference type="EMBL" id="EMO62748.1"/>
    </source>
</evidence>
<accession>M6WLT3</accession>
<gene>
    <name evidence="1" type="ORF">LEP1GSC133_4407</name>
</gene>
<organism evidence="1 2">
    <name type="scientific">Leptospira borgpetersenii serovar Pomona str. 200901868</name>
    <dbReference type="NCBI Taxonomy" id="1192866"/>
    <lineage>
        <taxon>Bacteria</taxon>
        <taxon>Pseudomonadati</taxon>
        <taxon>Spirochaetota</taxon>
        <taxon>Spirochaetia</taxon>
        <taxon>Leptospirales</taxon>
        <taxon>Leptospiraceae</taxon>
        <taxon>Leptospira</taxon>
    </lineage>
</organism>
<reference evidence="1 2" key="1">
    <citation type="submission" date="2013-01" db="EMBL/GenBank/DDBJ databases">
        <authorList>
            <person name="Harkins D.M."/>
            <person name="Durkin A.S."/>
            <person name="Brinkac L.M."/>
            <person name="Haft D.H."/>
            <person name="Selengut J.D."/>
            <person name="Sanka R."/>
            <person name="DePew J."/>
            <person name="Purushe J."/>
            <person name="Picardeau M."/>
            <person name="Werts C."/>
            <person name="Goarant C."/>
            <person name="Vinetz J.M."/>
            <person name="Sutton G.G."/>
            <person name="Nierman W.C."/>
            <person name="Fouts D.E."/>
        </authorList>
    </citation>
    <scope>NUCLEOTIDE SEQUENCE [LARGE SCALE GENOMIC DNA]</scope>
    <source>
        <strain evidence="1 2">200901868</strain>
    </source>
</reference>
<name>M6WLT3_LEPBO</name>
<dbReference type="Proteomes" id="UP000012159">
    <property type="component" value="Unassembled WGS sequence"/>
</dbReference>
<dbReference type="EMBL" id="AKWF02000074">
    <property type="protein sequence ID" value="EMO62748.1"/>
    <property type="molecule type" value="Genomic_DNA"/>
</dbReference>
<evidence type="ECO:0000313" key="2">
    <source>
        <dbReference type="Proteomes" id="UP000012159"/>
    </source>
</evidence>
<sequence length="51" mass="5976">MLQLMKRPWKTPAYSRIWFENFLFSIPSPKRNSEETDFGKGIRAGLKTLGM</sequence>
<proteinExistence type="predicted"/>
<comment type="caution">
    <text evidence="1">The sequence shown here is derived from an EMBL/GenBank/DDBJ whole genome shotgun (WGS) entry which is preliminary data.</text>
</comment>
<dbReference type="AlphaFoldDB" id="M6WLT3"/>